<reference evidence="1 2" key="1">
    <citation type="submission" date="2021-06" db="EMBL/GenBank/DDBJ databases">
        <authorList>
            <person name="Palmer J.M."/>
        </authorList>
    </citation>
    <scope>NUCLEOTIDE SEQUENCE [LARGE SCALE GENOMIC DNA]</scope>
    <source>
        <strain evidence="1 2">MEX-2019</strain>
        <tissue evidence="1">Muscle</tissue>
    </source>
</reference>
<evidence type="ECO:0000313" key="2">
    <source>
        <dbReference type="Proteomes" id="UP001311232"/>
    </source>
</evidence>
<comment type="caution">
    <text evidence="1">The sequence shown here is derived from an EMBL/GenBank/DDBJ whole genome shotgun (WGS) entry which is preliminary data.</text>
</comment>
<proteinExistence type="predicted"/>
<name>A0AAV9R9H5_9TELE</name>
<sequence>MTRGQEGGKDAEDDILMKPPLRVKMLVHTDNILVNCCHSFRKTVFITMNMTKNYLLKILSALNIPEKMSHSANRLVYRLNRRQYVGATTWIMTDIFRSSFLNTTETACLANTASNSPGQDVHTDPMSPFFC</sequence>
<dbReference type="AlphaFoldDB" id="A0AAV9R9H5"/>
<evidence type="ECO:0000313" key="1">
    <source>
        <dbReference type="EMBL" id="KAK5605923.1"/>
    </source>
</evidence>
<dbReference type="EMBL" id="JAHHUM010002135">
    <property type="protein sequence ID" value="KAK5605923.1"/>
    <property type="molecule type" value="Genomic_DNA"/>
</dbReference>
<protein>
    <submittedName>
        <fullName evidence="1">Uncharacterized protein</fullName>
    </submittedName>
</protein>
<keyword evidence="2" id="KW-1185">Reference proteome</keyword>
<organism evidence="1 2">
    <name type="scientific">Crenichthys baileyi</name>
    <name type="common">White River springfish</name>
    <dbReference type="NCBI Taxonomy" id="28760"/>
    <lineage>
        <taxon>Eukaryota</taxon>
        <taxon>Metazoa</taxon>
        <taxon>Chordata</taxon>
        <taxon>Craniata</taxon>
        <taxon>Vertebrata</taxon>
        <taxon>Euteleostomi</taxon>
        <taxon>Actinopterygii</taxon>
        <taxon>Neopterygii</taxon>
        <taxon>Teleostei</taxon>
        <taxon>Neoteleostei</taxon>
        <taxon>Acanthomorphata</taxon>
        <taxon>Ovalentaria</taxon>
        <taxon>Atherinomorphae</taxon>
        <taxon>Cyprinodontiformes</taxon>
        <taxon>Goodeidae</taxon>
        <taxon>Crenichthys</taxon>
    </lineage>
</organism>
<dbReference type="Proteomes" id="UP001311232">
    <property type="component" value="Unassembled WGS sequence"/>
</dbReference>
<accession>A0AAV9R9H5</accession>
<gene>
    <name evidence="1" type="ORF">CRENBAI_003518</name>
</gene>